<keyword evidence="8 10" id="KW-1133">Transmembrane helix</keyword>
<evidence type="ECO:0000256" key="5">
    <source>
        <dbReference type="ARBA" id="ARBA00022500"/>
    </source>
</evidence>
<evidence type="ECO:0000256" key="10">
    <source>
        <dbReference type="RuleBase" id="RU364125"/>
    </source>
</evidence>
<keyword evidence="4 10" id="KW-1003">Cell membrane</keyword>
<keyword evidence="11" id="KW-0966">Cell projection</keyword>
<dbReference type="PANTHER" id="PTHR35091">
    <property type="entry name" value="FLAGELLAR PROTEIN FLIL"/>
    <property type="match status" value="1"/>
</dbReference>
<name>A0ABS6E462_9FIRM</name>
<dbReference type="Pfam" id="PF03748">
    <property type="entry name" value="FliL"/>
    <property type="match status" value="1"/>
</dbReference>
<evidence type="ECO:0000256" key="2">
    <source>
        <dbReference type="ARBA" id="ARBA00004162"/>
    </source>
</evidence>
<dbReference type="InterPro" id="IPR005503">
    <property type="entry name" value="FliL"/>
</dbReference>
<evidence type="ECO:0000313" key="11">
    <source>
        <dbReference type="EMBL" id="MBU5437699.1"/>
    </source>
</evidence>
<comment type="similarity">
    <text evidence="3 10">Belongs to the FliL family.</text>
</comment>
<evidence type="ECO:0000256" key="9">
    <source>
        <dbReference type="ARBA" id="ARBA00023136"/>
    </source>
</evidence>
<keyword evidence="11" id="KW-0282">Flagellum</keyword>
<evidence type="ECO:0000256" key="8">
    <source>
        <dbReference type="ARBA" id="ARBA00022989"/>
    </source>
</evidence>
<comment type="subcellular location">
    <subcellularLocation>
        <location evidence="2">Cell membrane</location>
        <topology evidence="2">Single-pass membrane protein</topology>
    </subcellularLocation>
</comment>
<dbReference type="Proteomes" id="UP000749471">
    <property type="component" value="Unassembled WGS sequence"/>
</dbReference>
<evidence type="ECO:0000256" key="1">
    <source>
        <dbReference type="ARBA" id="ARBA00002254"/>
    </source>
</evidence>
<dbReference type="RefSeq" id="WP_216518051.1">
    <property type="nucleotide sequence ID" value="NZ_JAHLPM010000004.1"/>
</dbReference>
<reference evidence="11 12" key="1">
    <citation type="submission" date="2021-06" db="EMBL/GenBank/DDBJ databases">
        <authorList>
            <person name="Sun Q."/>
            <person name="Li D."/>
        </authorList>
    </citation>
    <scope>NUCLEOTIDE SEQUENCE [LARGE SCALE GENOMIC DNA]</scope>
    <source>
        <strain evidence="11 12">MSJ-40</strain>
    </source>
</reference>
<dbReference type="EMBL" id="JAHLPM010000004">
    <property type="protein sequence ID" value="MBU5437699.1"/>
    <property type="molecule type" value="Genomic_DNA"/>
</dbReference>
<keyword evidence="9 10" id="KW-0472">Membrane</keyword>
<keyword evidence="6 10" id="KW-0812">Transmembrane</keyword>
<evidence type="ECO:0000256" key="3">
    <source>
        <dbReference type="ARBA" id="ARBA00008281"/>
    </source>
</evidence>
<protein>
    <recommendedName>
        <fullName evidence="10">Flagellar protein FliL</fullName>
    </recommendedName>
</protein>
<keyword evidence="11" id="KW-0969">Cilium</keyword>
<feature type="transmembrane region" description="Helical" evidence="10">
    <location>
        <begin position="6"/>
        <end position="29"/>
    </location>
</feature>
<gene>
    <name evidence="11" type="ORF">KQI42_06755</name>
</gene>
<proteinExistence type="inferred from homology"/>
<comment type="function">
    <text evidence="1 10">Controls the rotational direction of flagella during chemotaxis.</text>
</comment>
<dbReference type="PANTHER" id="PTHR35091:SF2">
    <property type="entry name" value="FLAGELLAR PROTEIN FLIL"/>
    <property type="match status" value="1"/>
</dbReference>
<evidence type="ECO:0000256" key="4">
    <source>
        <dbReference type="ARBA" id="ARBA00022475"/>
    </source>
</evidence>
<sequence>MGSKNTIIIIVIIALIFSIAGVAIGIMIYKNKNPNSQKEIATYSLTLEDMYCNIKDSKKILKVKITLEAADKKTHEKLDGKQFLIRDDLNKIIRNKTEDDLKGKEGQVNLQKEIKESVIKLFNDENITNVYFSDFIIQ</sequence>
<evidence type="ECO:0000313" key="12">
    <source>
        <dbReference type="Proteomes" id="UP000749471"/>
    </source>
</evidence>
<accession>A0ABS6E462</accession>
<keyword evidence="5 10" id="KW-0145">Chemotaxis</keyword>
<evidence type="ECO:0000256" key="6">
    <source>
        <dbReference type="ARBA" id="ARBA00022692"/>
    </source>
</evidence>
<keyword evidence="7 10" id="KW-0283">Flagellar rotation</keyword>
<organism evidence="11 12">
    <name type="scientific">Tissierella simiarum</name>
    <dbReference type="NCBI Taxonomy" id="2841534"/>
    <lineage>
        <taxon>Bacteria</taxon>
        <taxon>Bacillati</taxon>
        <taxon>Bacillota</taxon>
        <taxon>Tissierellia</taxon>
        <taxon>Tissierellales</taxon>
        <taxon>Tissierellaceae</taxon>
        <taxon>Tissierella</taxon>
    </lineage>
</organism>
<keyword evidence="12" id="KW-1185">Reference proteome</keyword>
<comment type="caution">
    <text evidence="11">The sequence shown here is derived from an EMBL/GenBank/DDBJ whole genome shotgun (WGS) entry which is preliminary data.</text>
</comment>
<evidence type="ECO:0000256" key="7">
    <source>
        <dbReference type="ARBA" id="ARBA00022779"/>
    </source>
</evidence>